<dbReference type="PANTHER" id="PTHR43569:SF1">
    <property type="entry name" value="BLL3371 PROTEIN"/>
    <property type="match status" value="1"/>
</dbReference>
<evidence type="ECO:0000313" key="4">
    <source>
        <dbReference type="Proteomes" id="UP001418444"/>
    </source>
</evidence>
<dbReference type="PANTHER" id="PTHR43569">
    <property type="entry name" value="AMIDOHYDROLASE"/>
    <property type="match status" value="1"/>
</dbReference>
<accession>A0ABP7NUJ4</accession>
<dbReference type="Pfam" id="PF04909">
    <property type="entry name" value="Amidohydro_2"/>
    <property type="match status" value="1"/>
</dbReference>
<name>A0ABP7NUJ4_9ACTN</name>
<evidence type="ECO:0000259" key="2">
    <source>
        <dbReference type="Pfam" id="PF04909"/>
    </source>
</evidence>
<dbReference type="Proteomes" id="UP001418444">
    <property type="component" value="Unassembled WGS sequence"/>
</dbReference>
<evidence type="ECO:0000256" key="1">
    <source>
        <dbReference type="ARBA" id="ARBA00038310"/>
    </source>
</evidence>
<keyword evidence="4" id="KW-1185">Reference proteome</keyword>
<comment type="similarity">
    <text evidence="1">Belongs to the metallo-dependent hydrolases superfamily.</text>
</comment>
<protein>
    <recommendedName>
        <fullName evidence="2">Amidohydrolase-related domain-containing protein</fullName>
    </recommendedName>
</protein>
<dbReference type="InterPro" id="IPR032466">
    <property type="entry name" value="Metal_Hydrolase"/>
</dbReference>
<dbReference type="Gene3D" id="3.20.20.140">
    <property type="entry name" value="Metal-dependent hydrolases"/>
    <property type="match status" value="1"/>
</dbReference>
<proteinExistence type="inferred from homology"/>
<gene>
    <name evidence="3" type="ORF">GCM10022231_10910</name>
</gene>
<feature type="domain" description="Amidohydrolase-related" evidence="2">
    <location>
        <begin position="5"/>
        <end position="365"/>
    </location>
</feature>
<sequence>MPGIVDTHVHFFNPRRPPWSLQQLGRVSGPALRALPGPLLRVASRFTDEHSMSGVAGHGLLTSRYLVREYGKDLAGLASVAGVPVTTVMPVDSLWRRRLSPADTAEAVARDVDTLAALPYGDGMPALGGMIVPADERLPGLGVQQALDRDDQGLIRGVRLRWGRHGDRLVHDWSGGSGALRSANLREAIGPLAERGLVLESLCYSHELGDLVAFASEFPEVTIIVEHFGSPVGVFGPVGSSTGTTAAARADILGLWRERMAMLAMRENVLVKISGIASPLLGYGQEKSGNIGGQHILADMIGPLVLHVVDRFGPDRVIFGSNAPLDSHNATIGVTVGALLDVLGDRGDYLLAQFFAENARRVYRIGEPGPNGSAESNGASGPD</sequence>
<comment type="caution">
    <text evidence="3">The sequence shown here is derived from an EMBL/GenBank/DDBJ whole genome shotgun (WGS) entry which is preliminary data.</text>
</comment>
<evidence type="ECO:0000313" key="3">
    <source>
        <dbReference type="EMBL" id="GAA3954339.1"/>
    </source>
</evidence>
<dbReference type="InterPro" id="IPR006680">
    <property type="entry name" value="Amidohydro-rel"/>
</dbReference>
<dbReference type="InterPro" id="IPR052350">
    <property type="entry name" value="Metallo-dep_Lactonases"/>
</dbReference>
<dbReference type="SUPFAM" id="SSF51556">
    <property type="entry name" value="Metallo-dependent hydrolases"/>
    <property type="match status" value="1"/>
</dbReference>
<organism evidence="3 4">
    <name type="scientific">Gordonia caeni</name>
    <dbReference type="NCBI Taxonomy" id="1007097"/>
    <lineage>
        <taxon>Bacteria</taxon>
        <taxon>Bacillati</taxon>
        <taxon>Actinomycetota</taxon>
        <taxon>Actinomycetes</taxon>
        <taxon>Mycobacteriales</taxon>
        <taxon>Gordoniaceae</taxon>
        <taxon>Gordonia</taxon>
    </lineage>
</organism>
<dbReference type="EMBL" id="BAAAZW010000003">
    <property type="protein sequence ID" value="GAA3954339.1"/>
    <property type="molecule type" value="Genomic_DNA"/>
</dbReference>
<reference evidence="4" key="1">
    <citation type="journal article" date="2019" name="Int. J. Syst. Evol. Microbiol.">
        <title>The Global Catalogue of Microorganisms (GCM) 10K type strain sequencing project: providing services to taxonomists for standard genome sequencing and annotation.</title>
        <authorList>
            <consortium name="The Broad Institute Genomics Platform"/>
            <consortium name="The Broad Institute Genome Sequencing Center for Infectious Disease"/>
            <person name="Wu L."/>
            <person name="Ma J."/>
        </authorList>
    </citation>
    <scope>NUCLEOTIDE SEQUENCE [LARGE SCALE GENOMIC DNA]</scope>
    <source>
        <strain evidence="4">JCM 16923</strain>
    </source>
</reference>